<dbReference type="STRING" id="1160497.A0A1L9VSG8"/>
<dbReference type="VEuPathDB" id="FungiDB:ASPGLDRAFT_121429"/>
<dbReference type="PROSITE" id="PS50879">
    <property type="entry name" value="RNASE_H_1"/>
    <property type="match status" value="1"/>
</dbReference>
<feature type="domain" description="RNase H type-1" evidence="2">
    <location>
        <begin position="1"/>
        <end position="65"/>
    </location>
</feature>
<dbReference type="Proteomes" id="UP000184300">
    <property type="component" value="Unassembled WGS sequence"/>
</dbReference>
<dbReference type="RefSeq" id="XP_022403529.1">
    <property type="nucleotide sequence ID" value="XM_022540236.1"/>
</dbReference>
<dbReference type="AlphaFoldDB" id="A0A1L9VSG8"/>
<accession>A0A1L9VSG8</accession>
<organism evidence="3 4">
    <name type="scientific">Aspergillus glaucus CBS 516.65</name>
    <dbReference type="NCBI Taxonomy" id="1160497"/>
    <lineage>
        <taxon>Eukaryota</taxon>
        <taxon>Fungi</taxon>
        <taxon>Dikarya</taxon>
        <taxon>Ascomycota</taxon>
        <taxon>Pezizomycotina</taxon>
        <taxon>Eurotiomycetes</taxon>
        <taxon>Eurotiomycetidae</taxon>
        <taxon>Eurotiales</taxon>
        <taxon>Aspergillaceae</taxon>
        <taxon>Aspergillus</taxon>
        <taxon>Aspergillus subgen. Aspergillus</taxon>
    </lineage>
</organism>
<feature type="region of interest" description="Disordered" evidence="1">
    <location>
        <begin position="47"/>
        <end position="74"/>
    </location>
</feature>
<dbReference type="SUPFAM" id="SSF53098">
    <property type="entry name" value="Ribonuclease H-like"/>
    <property type="match status" value="1"/>
</dbReference>
<evidence type="ECO:0000313" key="4">
    <source>
        <dbReference type="Proteomes" id="UP000184300"/>
    </source>
</evidence>
<dbReference type="Pfam" id="PF00075">
    <property type="entry name" value="RNase_H"/>
    <property type="match status" value="1"/>
</dbReference>
<sequence>LDSQDATARLQHTQPGPGQALATQANAIAKRLQAQDHQTTIQWVPGHAGVEGNDRAGQAAKQAANRPPGTGPREISLAFAHRAWGLGQSHSRR</sequence>
<gene>
    <name evidence="3" type="ORF">ASPGLDRAFT_121429</name>
</gene>
<dbReference type="InterPro" id="IPR012337">
    <property type="entry name" value="RNaseH-like_sf"/>
</dbReference>
<dbReference type="GO" id="GO:0004523">
    <property type="term" value="F:RNA-DNA hybrid ribonuclease activity"/>
    <property type="evidence" value="ECO:0007669"/>
    <property type="project" value="InterPro"/>
</dbReference>
<dbReference type="GeneID" id="34456497"/>
<name>A0A1L9VSG8_ASPGL</name>
<evidence type="ECO:0000313" key="3">
    <source>
        <dbReference type="EMBL" id="OJJ86840.1"/>
    </source>
</evidence>
<dbReference type="GO" id="GO:0003676">
    <property type="term" value="F:nucleic acid binding"/>
    <property type="evidence" value="ECO:0007669"/>
    <property type="project" value="InterPro"/>
</dbReference>
<dbReference type="Gene3D" id="3.30.420.10">
    <property type="entry name" value="Ribonuclease H-like superfamily/Ribonuclease H"/>
    <property type="match status" value="1"/>
</dbReference>
<keyword evidence="4" id="KW-1185">Reference proteome</keyword>
<proteinExistence type="predicted"/>
<evidence type="ECO:0000256" key="1">
    <source>
        <dbReference type="SAM" id="MobiDB-lite"/>
    </source>
</evidence>
<dbReference type="InterPro" id="IPR002156">
    <property type="entry name" value="RNaseH_domain"/>
</dbReference>
<feature type="non-terminal residue" evidence="3">
    <location>
        <position position="1"/>
    </location>
</feature>
<dbReference type="InterPro" id="IPR036397">
    <property type="entry name" value="RNaseH_sf"/>
</dbReference>
<reference evidence="4" key="1">
    <citation type="journal article" date="2017" name="Genome Biol.">
        <title>Comparative genomics reveals high biological diversity and specific adaptations in the industrially and medically important fungal genus Aspergillus.</title>
        <authorList>
            <person name="de Vries R.P."/>
            <person name="Riley R."/>
            <person name="Wiebenga A."/>
            <person name="Aguilar-Osorio G."/>
            <person name="Amillis S."/>
            <person name="Uchima C.A."/>
            <person name="Anderluh G."/>
            <person name="Asadollahi M."/>
            <person name="Askin M."/>
            <person name="Barry K."/>
            <person name="Battaglia E."/>
            <person name="Bayram O."/>
            <person name="Benocci T."/>
            <person name="Braus-Stromeyer S.A."/>
            <person name="Caldana C."/>
            <person name="Canovas D."/>
            <person name="Cerqueira G.C."/>
            <person name="Chen F."/>
            <person name="Chen W."/>
            <person name="Choi C."/>
            <person name="Clum A."/>
            <person name="Dos Santos R.A."/>
            <person name="Damasio A.R."/>
            <person name="Diallinas G."/>
            <person name="Emri T."/>
            <person name="Fekete E."/>
            <person name="Flipphi M."/>
            <person name="Freyberg S."/>
            <person name="Gallo A."/>
            <person name="Gournas C."/>
            <person name="Habgood R."/>
            <person name="Hainaut M."/>
            <person name="Harispe M.L."/>
            <person name="Henrissat B."/>
            <person name="Hilden K.S."/>
            <person name="Hope R."/>
            <person name="Hossain A."/>
            <person name="Karabika E."/>
            <person name="Karaffa L."/>
            <person name="Karanyi Z."/>
            <person name="Krasevec N."/>
            <person name="Kuo A."/>
            <person name="Kusch H."/>
            <person name="LaButti K."/>
            <person name="Lagendijk E.L."/>
            <person name="Lapidus A."/>
            <person name="Levasseur A."/>
            <person name="Lindquist E."/>
            <person name="Lipzen A."/>
            <person name="Logrieco A.F."/>
            <person name="MacCabe A."/>
            <person name="Maekelae M.R."/>
            <person name="Malavazi I."/>
            <person name="Melin P."/>
            <person name="Meyer V."/>
            <person name="Mielnichuk N."/>
            <person name="Miskei M."/>
            <person name="Molnar A.P."/>
            <person name="Mule G."/>
            <person name="Ngan C.Y."/>
            <person name="Orejas M."/>
            <person name="Orosz E."/>
            <person name="Ouedraogo J.P."/>
            <person name="Overkamp K.M."/>
            <person name="Park H.-S."/>
            <person name="Perrone G."/>
            <person name="Piumi F."/>
            <person name="Punt P.J."/>
            <person name="Ram A.F."/>
            <person name="Ramon A."/>
            <person name="Rauscher S."/>
            <person name="Record E."/>
            <person name="Riano-Pachon D.M."/>
            <person name="Robert V."/>
            <person name="Roehrig J."/>
            <person name="Ruller R."/>
            <person name="Salamov A."/>
            <person name="Salih N.S."/>
            <person name="Samson R.A."/>
            <person name="Sandor E."/>
            <person name="Sanguinetti M."/>
            <person name="Schuetze T."/>
            <person name="Sepcic K."/>
            <person name="Shelest E."/>
            <person name="Sherlock G."/>
            <person name="Sophianopoulou V."/>
            <person name="Squina F.M."/>
            <person name="Sun H."/>
            <person name="Susca A."/>
            <person name="Todd R.B."/>
            <person name="Tsang A."/>
            <person name="Unkles S.E."/>
            <person name="van de Wiele N."/>
            <person name="van Rossen-Uffink D."/>
            <person name="Oliveira J.V."/>
            <person name="Vesth T.C."/>
            <person name="Visser J."/>
            <person name="Yu J.-H."/>
            <person name="Zhou M."/>
            <person name="Andersen M.R."/>
            <person name="Archer D.B."/>
            <person name="Baker S.E."/>
            <person name="Benoit I."/>
            <person name="Brakhage A.A."/>
            <person name="Braus G.H."/>
            <person name="Fischer R."/>
            <person name="Frisvad J.C."/>
            <person name="Goldman G.H."/>
            <person name="Houbraken J."/>
            <person name="Oakley B."/>
            <person name="Pocsi I."/>
            <person name="Scazzocchio C."/>
            <person name="Seiboth B."/>
            <person name="vanKuyk P.A."/>
            <person name="Wortman J."/>
            <person name="Dyer P.S."/>
            <person name="Grigoriev I.V."/>
        </authorList>
    </citation>
    <scope>NUCLEOTIDE SEQUENCE [LARGE SCALE GENOMIC DNA]</scope>
    <source>
        <strain evidence="4">CBS 516.65</strain>
    </source>
</reference>
<evidence type="ECO:0000259" key="2">
    <source>
        <dbReference type="PROSITE" id="PS50879"/>
    </source>
</evidence>
<protein>
    <recommendedName>
        <fullName evidence="2">RNase H type-1 domain-containing protein</fullName>
    </recommendedName>
</protein>
<dbReference type="OrthoDB" id="4504904at2759"/>
<dbReference type="EMBL" id="KV878892">
    <property type="protein sequence ID" value="OJJ86840.1"/>
    <property type="molecule type" value="Genomic_DNA"/>
</dbReference>